<dbReference type="Pfam" id="PF03459">
    <property type="entry name" value="TOBE"/>
    <property type="match status" value="1"/>
</dbReference>
<organism evidence="12 13">
    <name type="scientific">Diaphorobacter aerolatus</name>
    <dbReference type="NCBI Taxonomy" id="1288495"/>
    <lineage>
        <taxon>Bacteria</taxon>
        <taxon>Pseudomonadati</taxon>
        <taxon>Pseudomonadota</taxon>
        <taxon>Betaproteobacteria</taxon>
        <taxon>Burkholderiales</taxon>
        <taxon>Comamonadaceae</taxon>
        <taxon>Diaphorobacter</taxon>
    </lineage>
</organism>
<dbReference type="GO" id="GO:0140359">
    <property type="term" value="F:ABC-type transporter activity"/>
    <property type="evidence" value="ECO:0007669"/>
    <property type="project" value="InterPro"/>
</dbReference>
<dbReference type="KEGG" id="daer:H9K75_06720"/>
<dbReference type="GO" id="GO:0016020">
    <property type="term" value="C:membrane"/>
    <property type="evidence" value="ECO:0007669"/>
    <property type="project" value="InterPro"/>
</dbReference>
<keyword evidence="2" id="KW-1003">Cell membrane</keyword>
<proteinExistence type="predicted"/>
<evidence type="ECO:0000256" key="9">
    <source>
        <dbReference type="PROSITE-ProRule" id="PRU01213"/>
    </source>
</evidence>
<dbReference type="PROSITE" id="PS51866">
    <property type="entry name" value="MOP"/>
    <property type="match status" value="1"/>
</dbReference>
<evidence type="ECO:0000256" key="3">
    <source>
        <dbReference type="ARBA" id="ARBA00022505"/>
    </source>
</evidence>
<keyword evidence="7" id="KW-1278">Translocase</keyword>
<keyword evidence="13" id="KW-1185">Reference proteome</keyword>
<dbReference type="SUPFAM" id="SSF52540">
    <property type="entry name" value="P-loop containing nucleoside triphosphate hydrolases"/>
    <property type="match status" value="1"/>
</dbReference>
<feature type="domain" description="ABC transporter" evidence="10">
    <location>
        <begin position="11"/>
        <end position="244"/>
    </location>
</feature>
<evidence type="ECO:0000313" key="12">
    <source>
        <dbReference type="EMBL" id="QNP49641.1"/>
    </source>
</evidence>
<dbReference type="InterPro" id="IPR005116">
    <property type="entry name" value="Transp-assoc_OB_typ1"/>
</dbReference>
<dbReference type="PANTHER" id="PTHR43514:SF10">
    <property type="entry name" value="MOLYBDENUM IMPORT ATP-BINDING PROTEIN MODC 2"/>
    <property type="match status" value="1"/>
</dbReference>
<dbReference type="InterPro" id="IPR008995">
    <property type="entry name" value="Mo/tungstate-bd_C_term_dom"/>
</dbReference>
<dbReference type="AlphaFoldDB" id="A0A7H0GMX5"/>
<dbReference type="Pfam" id="PF00005">
    <property type="entry name" value="ABC_tran"/>
    <property type="match status" value="1"/>
</dbReference>
<keyword evidence="3 9" id="KW-0500">Molybdenum</keyword>
<evidence type="ECO:0000256" key="2">
    <source>
        <dbReference type="ARBA" id="ARBA00022475"/>
    </source>
</evidence>
<dbReference type="PROSITE" id="PS50893">
    <property type="entry name" value="ABC_TRANSPORTER_2"/>
    <property type="match status" value="1"/>
</dbReference>
<gene>
    <name evidence="12" type="primary">modC</name>
    <name evidence="12" type="ORF">H9K75_06720</name>
</gene>
<protein>
    <submittedName>
        <fullName evidence="12">Molybdenum ABC transporter ATP-binding protein</fullName>
    </submittedName>
</protein>
<keyword evidence="8" id="KW-0472">Membrane</keyword>
<evidence type="ECO:0000259" key="10">
    <source>
        <dbReference type="PROSITE" id="PS50893"/>
    </source>
</evidence>
<dbReference type="RefSeq" id="WP_187725181.1">
    <property type="nucleotide sequence ID" value="NZ_CP060783.1"/>
</dbReference>
<reference evidence="12 13" key="1">
    <citation type="submission" date="2020-08" db="EMBL/GenBank/DDBJ databases">
        <title>Genome sequence of Diaphorobacter aerolatus KACC 16536T.</title>
        <authorList>
            <person name="Hyun D.-W."/>
            <person name="Bae J.-W."/>
        </authorList>
    </citation>
    <scope>NUCLEOTIDE SEQUENCE [LARGE SCALE GENOMIC DNA]</scope>
    <source>
        <strain evidence="12 13">KACC 16536</strain>
    </source>
</reference>
<dbReference type="Gene3D" id="3.40.50.300">
    <property type="entry name" value="P-loop containing nucleotide triphosphate hydrolases"/>
    <property type="match status" value="1"/>
</dbReference>
<dbReference type="PANTHER" id="PTHR43514">
    <property type="entry name" value="ABC TRANSPORTER I FAMILY MEMBER 10"/>
    <property type="match status" value="1"/>
</dbReference>
<evidence type="ECO:0000256" key="4">
    <source>
        <dbReference type="ARBA" id="ARBA00022519"/>
    </source>
</evidence>
<evidence type="ECO:0000256" key="7">
    <source>
        <dbReference type="ARBA" id="ARBA00022967"/>
    </source>
</evidence>
<keyword evidence="5" id="KW-0547">Nucleotide-binding</keyword>
<evidence type="ECO:0000256" key="6">
    <source>
        <dbReference type="ARBA" id="ARBA00022840"/>
    </source>
</evidence>
<dbReference type="InterPro" id="IPR027417">
    <property type="entry name" value="P-loop_NTPase"/>
</dbReference>
<dbReference type="Proteomes" id="UP000516028">
    <property type="component" value="Chromosome"/>
</dbReference>
<keyword evidence="1" id="KW-0813">Transport</keyword>
<evidence type="ECO:0000256" key="1">
    <source>
        <dbReference type="ARBA" id="ARBA00022448"/>
    </source>
</evidence>
<dbReference type="GO" id="GO:0015098">
    <property type="term" value="F:molybdate ion transmembrane transporter activity"/>
    <property type="evidence" value="ECO:0007669"/>
    <property type="project" value="InterPro"/>
</dbReference>
<dbReference type="Gene3D" id="2.40.50.100">
    <property type="match status" value="1"/>
</dbReference>
<dbReference type="PROSITE" id="PS00211">
    <property type="entry name" value="ABC_TRANSPORTER_1"/>
    <property type="match status" value="1"/>
</dbReference>
<dbReference type="InterPro" id="IPR004606">
    <property type="entry name" value="Mop_domain"/>
</dbReference>
<dbReference type="InterPro" id="IPR011868">
    <property type="entry name" value="ModC_ABC_ATP-bd"/>
</dbReference>
<evidence type="ECO:0000259" key="11">
    <source>
        <dbReference type="PROSITE" id="PS51866"/>
    </source>
</evidence>
<evidence type="ECO:0000256" key="5">
    <source>
        <dbReference type="ARBA" id="ARBA00022741"/>
    </source>
</evidence>
<dbReference type="InterPro" id="IPR017871">
    <property type="entry name" value="ABC_transporter-like_CS"/>
</dbReference>
<dbReference type="GO" id="GO:0005524">
    <property type="term" value="F:ATP binding"/>
    <property type="evidence" value="ECO:0007669"/>
    <property type="project" value="UniProtKB-KW"/>
</dbReference>
<evidence type="ECO:0000256" key="8">
    <source>
        <dbReference type="ARBA" id="ARBA00023136"/>
    </source>
</evidence>
<dbReference type="NCBIfam" id="TIGR02142">
    <property type="entry name" value="modC_ABC"/>
    <property type="match status" value="1"/>
</dbReference>
<dbReference type="GO" id="GO:0016887">
    <property type="term" value="F:ATP hydrolysis activity"/>
    <property type="evidence" value="ECO:0007669"/>
    <property type="project" value="InterPro"/>
</dbReference>
<keyword evidence="4" id="KW-0997">Cell inner membrane</keyword>
<name>A0A7H0GMX5_9BURK</name>
<dbReference type="EMBL" id="CP060783">
    <property type="protein sequence ID" value="QNP49641.1"/>
    <property type="molecule type" value="Genomic_DNA"/>
</dbReference>
<evidence type="ECO:0000313" key="13">
    <source>
        <dbReference type="Proteomes" id="UP000516028"/>
    </source>
</evidence>
<dbReference type="InterPro" id="IPR050334">
    <property type="entry name" value="Molybdenum_import_ModC"/>
</dbReference>
<feature type="domain" description="Mop" evidence="11">
    <location>
        <begin position="304"/>
        <end position="368"/>
    </location>
</feature>
<accession>A0A7H0GMX5</accession>
<dbReference type="SMART" id="SM00382">
    <property type="entry name" value="AAA"/>
    <property type="match status" value="1"/>
</dbReference>
<keyword evidence="6 12" id="KW-0067">ATP-binding</keyword>
<dbReference type="SUPFAM" id="SSF50331">
    <property type="entry name" value="MOP-like"/>
    <property type="match status" value="1"/>
</dbReference>
<sequence length="368" mass="39837">MNSHDTPASNERRLRARFQLARANFGLDVDLDLPGHGVTALFGPSGCGKTTCLRAMAGLERAQGSMRVNDEAWQDDARGLWMPTHKRRLGYVFQEASLFPHLSVRQNIEYGMRRTPAPERKVALEQAVELLGIAALMDRRPDTLSGGERQRVAIARALAASPQLLLMDEPLAALDAQRKLEVLPYLDRLHRSLDIPVIYVSHSPDEVARLATHMVLMDAGRVIANGATQSLMSRLDLPLAHGDTASALIRAAVLSHDPADQLLTLESAAGLLHLPTARPHAIGETLTLRVMAREVSLSRAPLQDSSVLNSLTARISAITPEGPGQVLVSLDASGVTLLARITSRSCRQLALAVGDTVHAHIKAVLLLD</sequence>
<dbReference type="InterPro" id="IPR003593">
    <property type="entry name" value="AAA+_ATPase"/>
</dbReference>
<dbReference type="InterPro" id="IPR003439">
    <property type="entry name" value="ABC_transporter-like_ATP-bd"/>
</dbReference>